<evidence type="ECO:0000313" key="1">
    <source>
        <dbReference type="EMBL" id="KIC71348.1"/>
    </source>
</evidence>
<organism evidence="1 2">
    <name type="scientific">Candidatus Protochlamydia amoebophila</name>
    <dbReference type="NCBI Taxonomy" id="362787"/>
    <lineage>
        <taxon>Bacteria</taxon>
        <taxon>Pseudomonadati</taxon>
        <taxon>Chlamydiota</taxon>
        <taxon>Chlamydiia</taxon>
        <taxon>Parachlamydiales</taxon>
        <taxon>Parachlamydiaceae</taxon>
        <taxon>Candidatus Protochlamydia</taxon>
    </lineage>
</organism>
<evidence type="ECO:0000313" key="2">
    <source>
        <dbReference type="Proteomes" id="UP000031465"/>
    </source>
</evidence>
<accession>A0A0C1H8Y8</accession>
<dbReference type="Proteomes" id="UP000031465">
    <property type="component" value="Unassembled WGS sequence"/>
</dbReference>
<comment type="caution">
    <text evidence="1">The sequence shown here is derived from an EMBL/GenBank/DDBJ whole genome shotgun (WGS) entry which is preliminary data.</text>
</comment>
<dbReference type="RefSeq" id="WP_039359427.1">
    <property type="nucleotide sequence ID" value="NZ_JSAN01000094.1"/>
</dbReference>
<dbReference type="EMBL" id="JSAN01000094">
    <property type="protein sequence ID" value="KIC71348.1"/>
    <property type="molecule type" value="Genomic_DNA"/>
</dbReference>
<proteinExistence type="predicted"/>
<sequence>MFTQIPGPTKHFNAYYQDNSLLIQFVIMEFLNVHQFVCHIQKWMDHHHHFPPGKIDYSISPLLHLLNQLLGTHPNQEHITISKWIKGPLTKMKDYCEQFSKNPSLTPSHLKLYDSVYQTWHLANHQMNLLHTFQLCQMVKAKVTFPPYFHRSFKQLLKLFNVTAKQIPKVANLYWNNENVIYFLIRKKEQLVKVYGEEWTYKHFKSFAKQNTLLPLLIQRYEQRGFHYLNLEKRQMLQRGL</sequence>
<dbReference type="PATRIC" id="fig|362787.3.peg.1503"/>
<name>A0A0C1H8Y8_9BACT</name>
<gene>
    <name evidence="1" type="ORF">DB44_DV00020</name>
</gene>
<protein>
    <submittedName>
        <fullName evidence="1">Uncharacterized protein</fullName>
    </submittedName>
</protein>
<reference evidence="1 2" key="1">
    <citation type="journal article" date="2014" name="Mol. Biol. Evol.">
        <title>Massive expansion of Ubiquitination-related gene families within the Chlamydiae.</title>
        <authorList>
            <person name="Domman D."/>
            <person name="Collingro A."/>
            <person name="Lagkouvardos I."/>
            <person name="Gehre L."/>
            <person name="Weinmaier T."/>
            <person name="Rattei T."/>
            <person name="Subtil A."/>
            <person name="Horn M."/>
        </authorList>
    </citation>
    <scope>NUCLEOTIDE SEQUENCE [LARGE SCALE GENOMIC DNA]</scope>
    <source>
        <strain evidence="1 2">EI2</strain>
    </source>
</reference>
<dbReference type="AlphaFoldDB" id="A0A0C1H8Y8"/>